<evidence type="ECO:0000313" key="2">
    <source>
        <dbReference type="EMBL" id="TNN52132.1"/>
    </source>
</evidence>
<organism evidence="2 3">
    <name type="scientific">Liparis tanakae</name>
    <name type="common">Tanaka's snailfish</name>
    <dbReference type="NCBI Taxonomy" id="230148"/>
    <lineage>
        <taxon>Eukaryota</taxon>
        <taxon>Metazoa</taxon>
        <taxon>Chordata</taxon>
        <taxon>Craniata</taxon>
        <taxon>Vertebrata</taxon>
        <taxon>Euteleostomi</taxon>
        <taxon>Actinopterygii</taxon>
        <taxon>Neopterygii</taxon>
        <taxon>Teleostei</taxon>
        <taxon>Neoteleostei</taxon>
        <taxon>Acanthomorphata</taxon>
        <taxon>Eupercaria</taxon>
        <taxon>Perciformes</taxon>
        <taxon>Cottioidei</taxon>
        <taxon>Cottales</taxon>
        <taxon>Liparidae</taxon>
        <taxon>Liparis</taxon>
    </lineage>
</organism>
<evidence type="ECO:0000256" key="1">
    <source>
        <dbReference type="SAM" id="MobiDB-lite"/>
    </source>
</evidence>
<feature type="region of interest" description="Disordered" evidence="1">
    <location>
        <begin position="23"/>
        <end position="45"/>
    </location>
</feature>
<accession>A0A4Z2GHI7</accession>
<protein>
    <submittedName>
        <fullName evidence="2">Uncharacterized protein</fullName>
    </submittedName>
</protein>
<keyword evidence="3" id="KW-1185">Reference proteome</keyword>
<name>A0A4Z2GHI7_9TELE</name>
<dbReference type="AlphaFoldDB" id="A0A4Z2GHI7"/>
<reference evidence="2 3" key="1">
    <citation type="submission" date="2019-03" db="EMBL/GenBank/DDBJ databases">
        <title>First draft genome of Liparis tanakae, snailfish: a comprehensive survey of snailfish specific genes.</title>
        <authorList>
            <person name="Kim W."/>
            <person name="Song I."/>
            <person name="Jeong J.-H."/>
            <person name="Kim D."/>
            <person name="Kim S."/>
            <person name="Ryu S."/>
            <person name="Song J.Y."/>
            <person name="Lee S.K."/>
        </authorList>
    </citation>
    <scope>NUCLEOTIDE SEQUENCE [LARGE SCALE GENOMIC DNA]</scope>
    <source>
        <tissue evidence="2">Muscle</tissue>
    </source>
</reference>
<proteinExistence type="predicted"/>
<gene>
    <name evidence="2" type="ORF">EYF80_037671</name>
</gene>
<dbReference type="Proteomes" id="UP000314294">
    <property type="component" value="Unassembled WGS sequence"/>
</dbReference>
<comment type="caution">
    <text evidence="2">The sequence shown here is derived from an EMBL/GenBank/DDBJ whole genome shotgun (WGS) entry which is preliminary data.</text>
</comment>
<dbReference type="EMBL" id="SRLO01000558">
    <property type="protein sequence ID" value="TNN52132.1"/>
    <property type="molecule type" value="Genomic_DNA"/>
</dbReference>
<feature type="compositionally biased region" description="Gly residues" evidence="1">
    <location>
        <begin position="35"/>
        <end position="44"/>
    </location>
</feature>
<evidence type="ECO:0000313" key="3">
    <source>
        <dbReference type="Proteomes" id="UP000314294"/>
    </source>
</evidence>
<sequence>MGRGGNGALGTVIGQGAEEWCRRRDTGAGTSDGIPGAGVGGGCYGRKTNTGRLAESLAAGAGRQTGSRATGAEVQSPKRGRQRIGGQVRNTYE</sequence>
<feature type="region of interest" description="Disordered" evidence="1">
    <location>
        <begin position="57"/>
        <end position="93"/>
    </location>
</feature>